<name>A0A1I0CG81_9BACI</name>
<dbReference type="Gene3D" id="1.10.10.10">
    <property type="entry name" value="Winged helix-like DNA-binding domain superfamily/Winged helix DNA-binding domain"/>
    <property type="match status" value="1"/>
</dbReference>
<dbReference type="InterPro" id="IPR016032">
    <property type="entry name" value="Sig_transdc_resp-reg_C-effctor"/>
</dbReference>
<dbReference type="GO" id="GO:0006355">
    <property type="term" value="P:regulation of DNA-templated transcription"/>
    <property type="evidence" value="ECO:0007669"/>
    <property type="project" value="InterPro"/>
</dbReference>
<reference evidence="5" key="1">
    <citation type="submission" date="2016-10" db="EMBL/GenBank/DDBJ databases">
        <authorList>
            <person name="Varghese N."/>
            <person name="Submissions S."/>
        </authorList>
    </citation>
    <scope>NUCLEOTIDE SEQUENCE [LARGE SCALE GENOMIC DNA]</scope>
    <source>
        <strain evidence="5">CGMCC 1.3566</strain>
    </source>
</reference>
<dbReference type="InterPro" id="IPR036388">
    <property type="entry name" value="WH-like_DNA-bd_sf"/>
</dbReference>
<accession>A0A1I0CG81</accession>
<dbReference type="PANTHER" id="PTHR43194">
    <property type="entry name" value="HYDROLASE ALPHA/BETA FOLD FAMILY"/>
    <property type="match status" value="1"/>
</dbReference>
<dbReference type="InterPro" id="IPR029058">
    <property type="entry name" value="AB_hydrolase_fold"/>
</dbReference>
<protein>
    <submittedName>
        <fullName evidence="4">Pimeloyl-ACP methyl ester carboxylesterase</fullName>
    </submittedName>
</protein>
<dbReference type="AlphaFoldDB" id="A0A1I0CG81"/>
<keyword evidence="5" id="KW-1185">Reference proteome</keyword>
<evidence type="ECO:0000313" key="5">
    <source>
        <dbReference type="Proteomes" id="UP000199095"/>
    </source>
</evidence>
<dbReference type="EMBL" id="FOHJ01000003">
    <property type="protein sequence ID" value="SET18151.1"/>
    <property type="molecule type" value="Genomic_DNA"/>
</dbReference>
<dbReference type="InterPro" id="IPR000073">
    <property type="entry name" value="AB_hydrolase_1"/>
</dbReference>
<dbReference type="RefSeq" id="WP_093132794.1">
    <property type="nucleotide sequence ID" value="NZ_FOHJ01000003.1"/>
</dbReference>
<organism evidence="4 5">
    <name type="scientific">Salinibacillus kushneri</name>
    <dbReference type="NCBI Taxonomy" id="237682"/>
    <lineage>
        <taxon>Bacteria</taxon>
        <taxon>Bacillati</taxon>
        <taxon>Bacillota</taxon>
        <taxon>Bacilli</taxon>
        <taxon>Bacillales</taxon>
        <taxon>Bacillaceae</taxon>
        <taxon>Salinibacillus</taxon>
    </lineage>
</organism>
<dbReference type="PRINTS" id="PR00111">
    <property type="entry name" value="ABHYDROLASE"/>
</dbReference>
<evidence type="ECO:0000256" key="1">
    <source>
        <dbReference type="ARBA" id="ARBA00023015"/>
    </source>
</evidence>
<gene>
    <name evidence="4" type="ORF">SAMN05421676_103148</name>
</gene>
<dbReference type="SUPFAM" id="SSF46894">
    <property type="entry name" value="C-terminal effector domain of the bipartite response regulators"/>
    <property type="match status" value="1"/>
</dbReference>
<keyword evidence="1" id="KW-0805">Transcription regulation</keyword>
<dbReference type="Proteomes" id="UP000199095">
    <property type="component" value="Unassembled WGS sequence"/>
</dbReference>
<dbReference type="InterPro" id="IPR050228">
    <property type="entry name" value="Carboxylesterase_BioH"/>
</dbReference>
<evidence type="ECO:0000256" key="2">
    <source>
        <dbReference type="ARBA" id="ARBA00023163"/>
    </source>
</evidence>
<dbReference type="Gene3D" id="3.40.50.1820">
    <property type="entry name" value="alpha/beta hydrolase"/>
    <property type="match status" value="1"/>
</dbReference>
<dbReference type="PANTHER" id="PTHR43194:SF2">
    <property type="entry name" value="PEROXISOMAL MEMBRANE PROTEIN LPX1"/>
    <property type="match status" value="1"/>
</dbReference>
<dbReference type="STRING" id="237682.SAMN05421676_103148"/>
<keyword evidence="2" id="KW-0804">Transcription</keyword>
<proteinExistence type="predicted"/>
<dbReference type="Pfam" id="PF00561">
    <property type="entry name" value="Abhydrolase_1"/>
    <property type="match status" value="1"/>
</dbReference>
<sequence length="509" mass="59414">MNWIKIGEVNIHYEWIKSKDPHAEETLILINGAGLDMYSWDFIIPYFLKNYHVMRYDLRGHGYSDEGKEKRDITLLAEDLHYLISKLHIKNCHVIAQGLGGFIGIEIASHNQNKIKSLVLMGVPLHYPKRLGSKIVKYRRQLVEGQNSMLRMGQEVIKTACYPPTKEKNKRLLHAYKKVSPTIYFELFHTGFGEQGIKNLQKLNIQILILSGSEDKVFPPELTSASLNFNPNARFFTVPNAAFMIQMDQPQLTADWIHGFIEKINSKEKSESQQYEQKYQRDLTTEVYSEIRQMLHNNHQQTSSKILQVNLMSGFKVLVNGQPILEGWGKRKAKPLLIYLLFHPSVTRDELCDVLWPDTDIKNARNRLRVSLHHLKKTLEANSKETMSIIQSDREHVYLQCTVESDLLSHLQAIREAHNESYHPEKIKQYKKLLMAMTENPLPGLYEDWFLKLRENIERDWAEMALFLADVYEEQKHFNHAVHSIQLALQYLENEELTKRLHDLKTIES</sequence>
<evidence type="ECO:0000259" key="3">
    <source>
        <dbReference type="Pfam" id="PF00561"/>
    </source>
</evidence>
<feature type="domain" description="AB hydrolase-1" evidence="3">
    <location>
        <begin position="26"/>
        <end position="134"/>
    </location>
</feature>
<evidence type="ECO:0000313" key="4">
    <source>
        <dbReference type="EMBL" id="SET18151.1"/>
    </source>
</evidence>
<dbReference type="OrthoDB" id="9805423at2"/>
<dbReference type="SUPFAM" id="SSF53474">
    <property type="entry name" value="alpha/beta-Hydrolases"/>
    <property type="match status" value="1"/>
</dbReference>
<dbReference type="GO" id="GO:0003677">
    <property type="term" value="F:DNA binding"/>
    <property type="evidence" value="ECO:0007669"/>
    <property type="project" value="InterPro"/>
</dbReference>